<keyword evidence="2" id="KW-0812">Transmembrane</keyword>
<keyword evidence="5" id="KW-1185">Reference proteome</keyword>
<evidence type="ECO:0000256" key="1">
    <source>
        <dbReference type="ARBA" id="ARBA00022729"/>
    </source>
</evidence>
<evidence type="ECO:0000256" key="2">
    <source>
        <dbReference type="SAM" id="Phobius"/>
    </source>
</evidence>
<evidence type="ECO:0000313" key="4">
    <source>
        <dbReference type="EMBL" id="MFE8702736.1"/>
    </source>
</evidence>
<proteinExistence type="predicted"/>
<dbReference type="RefSeq" id="WP_389362697.1">
    <property type="nucleotide sequence ID" value="NZ_JBIACK010000011.1"/>
</dbReference>
<dbReference type="InterPro" id="IPR019198">
    <property type="entry name" value="Beta_propeller_containing"/>
</dbReference>
<gene>
    <name evidence="4" type="ORF">ACFYKX_19215</name>
</gene>
<evidence type="ECO:0000259" key="3">
    <source>
        <dbReference type="Pfam" id="PF13205"/>
    </source>
</evidence>
<dbReference type="Pfam" id="PF13205">
    <property type="entry name" value="Big_5"/>
    <property type="match status" value="1"/>
</dbReference>
<keyword evidence="2" id="KW-1133">Transmembrane helix</keyword>
<keyword evidence="1" id="KW-0732">Signal</keyword>
<keyword evidence="2" id="KW-0472">Membrane</keyword>
<evidence type="ECO:0000313" key="5">
    <source>
        <dbReference type="Proteomes" id="UP001601059"/>
    </source>
</evidence>
<feature type="transmembrane region" description="Helical" evidence="2">
    <location>
        <begin position="7"/>
        <end position="25"/>
    </location>
</feature>
<sequence length="722" mass="82146">MYKKGLGIMGVFMILMVVSTILYVTQLKIENVSAYAQEETVVLSNKVWTLTFTEKLEKNTINDQTVYVTNTNGEKVQTTIFLSEDLKTLNVQPPKEGYDLSSESYTLHLGKEIKSLYGRGLGAKKEISFVVKETLPLVGSKEKLNKHFLTIIEEQKKDRKFRLFAEDGVKEESAEAEKSSESLDVSETNTQVQGVDESDIVKTNGTHIFQVVDGKINIINASIPTNMSVDSTIDFKRSFSPYQLFLENDRLVVIGHSYEEMKQSSSKQSVDSKIAPIYESTKAVVYNIKDPKNLKVEREILLEGGFVSSRKIDNIVYLITNNQPQYWVLEEDETYDLRPRYSDSAISEEIKLIDYDEIQYFPSSKESNYTIITSFDLNKPSSEATITTYLGSGRQLYMSRENLFLAVEDWSDMIGERGEFNSPDTNIYKFGVNGTDVEYHSSTEVQGTILNQFSMDEHNGYFRVATTKGNTWDNDRPSDNNLFIFDKDLNKVGELTDLAKGERIYSARFMGDRIYIVTFKETDPLFVIDASKPDQPSVLGELKIPGFSNYLHPYDENHLIGFGHDTKLISQKGSNEPLVLTNGVKISMFDITDVTNPKEKFTEVIGGRGTYSPLNYDHKALLFNKSKNLFGFPINVYQNVEGSQYEQTFEFQGAYVYQIDVNKGFQLKTKISHLEGKSPYEEWESGVQRLLYIGEILYVISPSKITSHQLSDYNLVDELSLR</sequence>
<dbReference type="EMBL" id="JBIACK010000011">
    <property type="protein sequence ID" value="MFE8702736.1"/>
    <property type="molecule type" value="Genomic_DNA"/>
</dbReference>
<organism evidence="4 5">
    <name type="scientific">Cytobacillus spartinae</name>
    <dbReference type="NCBI Taxonomy" id="3299023"/>
    <lineage>
        <taxon>Bacteria</taxon>
        <taxon>Bacillati</taxon>
        <taxon>Bacillota</taxon>
        <taxon>Bacilli</taxon>
        <taxon>Bacillales</taxon>
        <taxon>Bacillaceae</taxon>
        <taxon>Cytobacillus</taxon>
    </lineage>
</organism>
<name>A0ABW6KEZ2_9BACI</name>
<feature type="domain" description="SbsA Ig-like" evidence="3">
    <location>
        <begin position="30"/>
        <end position="129"/>
    </location>
</feature>
<dbReference type="InterPro" id="IPR014755">
    <property type="entry name" value="Cu-Rt/internalin_Ig-like"/>
</dbReference>
<reference evidence="4 5" key="1">
    <citation type="submission" date="2024-08" db="EMBL/GenBank/DDBJ databases">
        <title>Two novel Cytobacillus novel species.</title>
        <authorList>
            <person name="Liu G."/>
        </authorList>
    </citation>
    <scope>NUCLEOTIDE SEQUENCE [LARGE SCALE GENOMIC DNA]</scope>
    <source>
        <strain evidence="4 5">FJAT-54145</strain>
    </source>
</reference>
<dbReference type="Proteomes" id="UP001601059">
    <property type="component" value="Unassembled WGS sequence"/>
</dbReference>
<dbReference type="Gene3D" id="2.60.40.1220">
    <property type="match status" value="1"/>
</dbReference>
<dbReference type="Pfam" id="PF09826">
    <property type="entry name" value="Beta_propel"/>
    <property type="match status" value="1"/>
</dbReference>
<protein>
    <submittedName>
        <fullName evidence="4">Beta-propeller domain-containing protein</fullName>
    </submittedName>
</protein>
<dbReference type="InterPro" id="IPR032812">
    <property type="entry name" value="SbsA_Ig"/>
</dbReference>
<comment type="caution">
    <text evidence="4">The sequence shown here is derived from an EMBL/GenBank/DDBJ whole genome shotgun (WGS) entry which is preliminary data.</text>
</comment>
<accession>A0ABW6KEZ2</accession>